<dbReference type="Proteomes" id="UP000886786">
    <property type="component" value="Unassembled WGS sequence"/>
</dbReference>
<reference evidence="1" key="2">
    <citation type="journal article" date="2021" name="PeerJ">
        <title>Extensive microbial diversity within the chicken gut microbiome revealed by metagenomics and culture.</title>
        <authorList>
            <person name="Gilroy R."/>
            <person name="Ravi A."/>
            <person name="Getino M."/>
            <person name="Pursley I."/>
            <person name="Horton D.L."/>
            <person name="Alikhan N.F."/>
            <person name="Baker D."/>
            <person name="Gharbi K."/>
            <person name="Hall N."/>
            <person name="Watson M."/>
            <person name="Adriaenssens E.M."/>
            <person name="Foster-Nyarko E."/>
            <person name="Jarju S."/>
            <person name="Secka A."/>
            <person name="Antonio M."/>
            <person name="Oren A."/>
            <person name="Chaudhuri R.R."/>
            <person name="La Ragione R."/>
            <person name="Hildebrand F."/>
            <person name="Pallen M.J."/>
        </authorList>
    </citation>
    <scope>NUCLEOTIDE SEQUENCE</scope>
    <source>
        <strain evidence="1">CHK147-3167</strain>
    </source>
</reference>
<protein>
    <submittedName>
        <fullName evidence="1">Uncharacterized protein</fullName>
    </submittedName>
</protein>
<dbReference type="AlphaFoldDB" id="A0A9D0ZQF8"/>
<sequence>MTSWKKRKDQILYDKDYDFIGSLNQIDKRNNLNDKVFYRRSLEFFMKNQNDLRPYTVKINRFIQLVKWSQAFIDDEGNIVNRDFNQIFNIIIDSNASDDIKNKILRLKSDVNILQDIKNRMNKNENQMSIMNWVQYFRNKMYNSISWGSLQSDASIMTCLIGDNIPWSHLSKSALNNMTLAQNSDEFCVIVQYWKFANARLYRENEKIVIDAKTDYLLSYLATEQENAKNRRGDENSDSVTEGVEKDMQLLAKLFFVDEEDIDELCIEKIEVKKWLLFLWNLKVCSTEAFSTILSPFVNLTQINKSNLLSSQGLKTKINNQELKFIINKLSFTEKDVTRKDLFDLPIIAGKYLFTPALLYVHPLYIVYSLLQKQINIGNYFENYLLRKISPRYISWHSINQPKSIKEDHETDILFLDQQNTPAFMECKTFGSPTALKKYITEIDKMYSLRYLINDNASYGHIAFFINYLRTPHTDNLRYKDTSGKLINLNIHFKYIDRAYGLFVSNLFFPISLVKLWRKYKLHFIYYKDLCSSLKTINGINKNEIIFTEKNAPSIFEKIEKNEDNNFFNMSKFRIQKRCRSLEQFNIIIKEYGSL</sequence>
<comment type="caution">
    <text evidence="1">The sequence shown here is derived from an EMBL/GenBank/DDBJ whole genome shotgun (WGS) entry which is preliminary data.</text>
</comment>
<proteinExistence type="predicted"/>
<organism evidence="1 2">
    <name type="scientific">Candidatus Coprosoma intestinipullorum</name>
    <dbReference type="NCBI Taxonomy" id="2840752"/>
    <lineage>
        <taxon>Bacteria</taxon>
        <taxon>Bacillati</taxon>
        <taxon>Bacillota</taxon>
        <taxon>Bacillota incertae sedis</taxon>
        <taxon>Candidatus Coprosoma</taxon>
    </lineage>
</organism>
<evidence type="ECO:0000313" key="1">
    <source>
        <dbReference type="EMBL" id="HIQ90593.1"/>
    </source>
</evidence>
<reference evidence="1" key="1">
    <citation type="submission" date="2020-10" db="EMBL/GenBank/DDBJ databases">
        <authorList>
            <person name="Gilroy R."/>
        </authorList>
    </citation>
    <scope>NUCLEOTIDE SEQUENCE</scope>
    <source>
        <strain evidence="1">CHK147-3167</strain>
    </source>
</reference>
<gene>
    <name evidence="1" type="ORF">IAB27_03075</name>
</gene>
<accession>A0A9D0ZQF8</accession>
<evidence type="ECO:0000313" key="2">
    <source>
        <dbReference type="Proteomes" id="UP000886786"/>
    </source>
</evidence>
<dbReference type="EMBL" id="DVFV01000058">
    <property type="protein sequence ID" value="HIQ90593.1"/>
    <property type="molecule type" value="Genomic_DNA"/>
</dbReference>
<name>A0A9D0ZQF8_9FIRM</name>